<reference evidence="1" key="1">
    <citation type="submission" date="2023-03" db="EMBL/GenBank/DDBJ databases">
        <title>Massive genome expansion in bonnet fungi (Mycena s.s.) driven by repeated elements and novel gene families across ecological guilds.</title>
        <authorList>
            <consortium name="Lawrence Berkeley National Laboratory"/>
            <person name="Harder C.B."/>
            <person name="Miyauchi S."/>
            <person name="Viragh M."/>
            <person name="Kuo A."/>
            <person name="Thoen E."/>
            <person name="Andreopoulos B."/>
            <person name="Lu D."/>
            <person name="Skrede I."/>
            <person name="Drula E."/>
            <person name="Henrissat B."/>
            <person name="Morin E."/>
            <person name="Kohler A."/>
            <person name="Barry K."/>
            <person name="LaButti K."/>
            <person name="Morin E."/>
            <person name="Salamov A."/>
            <person name="Lipzen A."/>
            <person name="Mereny Z."/>
            <person name="Hegedus B."/>
            <person name="Baldrian P."/>
            <person name="Stursova M."/>
            <person name="Weitz H."/>
            <person name="Taylor A."/>
            <person name="Grigoriev I.V."/>
            <person name="Nagy L.G."/>
            <person name="Martin F."/>
            <person name="Kauserud H."/>
        </authorList>
    </citation>
    <scope>NUCLEOTIDE SEQUENCE</scope>
    <source>
        <strain evidence="1">CBHHK182m</strain>
    </source>
</reference>
<dbReference type="Proteomes" id="UP001215598">
    <property type="component" value="Unassembled WGS sequence"/>
</dbReference>
<evidence type="ECO:0000313" key="1">
    <source>
        <dbReference type="EMBL" id="KAJ7766853.1"/>
    </source>
</evidence>
<evidence type="ECO:0008006" key="3">
    <source>
        <dbReference type="Google" id="ProtNLM"/>
    </source>
</evidence>
<keyword evidence="2" id="KW-1185">Reference proteome</keyword>
<accession>A0AAD7JNN4</accession>
<organism evidence="1 2">
    <name type="scientific">Mycena metata</name>
    <dbReference type="NCBI Taxonomy" id="1033252"/>
    <lineage>
        <taxon>Eukaryota</taxon>
        <taxon>Fungi</taxon>
        <taxon>Dikarya</taxon>
        <taxon>Basidiomycota</taxon>
        <taxon>Agaricomycotina</taxon>
        <taxon>Agaricomycetes</taxon>
        <taxon>Agaricomycetidae</taxon>
        <taxon>Agaricales</taxon>
        <taxon>Marasmiineae</taxon>
        <taxon>Mycenaceae</taxon>
        <taxon>Mycena</taxon>
    </lineage>
</organism>
<protein>
    <recommendedName>
        <fullName evidence="3">Zn(2)-C6 fungal-type domain-containing protein</fullName>
    </recommendedName>
</protein>
<comment type="caution">
    <text evidence="1">The sequence shown here is derived from an EMBL/GenBank/DDBJ whole genome shotgun (WGS) entry which is preliminary data.</text>
</comment>
<name>A0AAD7JNN4_9AGAR</name>
<dbReference type="EMBL" id="JARKIB010000023">
    <property type="protein sequence ID" value="KAJ7766853.1"/>
    <property type="molecule type" value="Genomic_DNA"/>
</dbReference>
<dbReference type="AlphaFoldDB" id="A0AAD7JNN4"/>
<proteinExistence type="predicted"/>
<sequence length="266" mass="29266">MDLELLATRTKVALSDTAAIAAWFALPTTSRICQACTRRGTDCGTIEGRLVRCATCAKRKVYCSFRDRYLLHSIRHHYSCSDDDLLAALKALRTGKRTAPRLQIDLSAPENPAPYFATLAEARAPDGFGSTAAYDPFQAPLPPSIPPLFPESLPELPSGAQLTALLQLQKDELALQRNELARLYGILNGPRTDDVTSEADAIRRIANSTYKYHYNTMHQIYDFKARTLLQPPLSESQGSADFIRTMEELVSELLVEVTAPIVGAGP</sequence>
<evidence type="ECO:0000313" key="2">
    <source>
        <dbReference type="Proteomes" id="UP001215598"/>
    </source>
</evidence>
<gene>
    <name evidence="1" type="ORF">B0H16DRAFT_1522627</name>
</gene>